<comment type="catalytic activity">
    <reaction evidence="1">
        <text>a phosphate monoester + H2O = an alcohol + phosphate</text>
        <dbReference type="Rhea" id="RHEA:15017"/>
        <dbReference type="ChEBI" id="CHEBI:15377"/>
        <dbReference type="ChEBI" id="CHEBI:30879"/>
        <dbReference type="ChEBI" id="CHEBI:43474"/>
        <dbReference type="ChEBI" id="CHEBI:67140"/>
        <dbReference type="EC" id="3.1.3.2"/>
    </reaction>
</comment>
<dbReference type="STRING" id="48269.A0A183MKN6"/>
<dbReference type="InterPro" id="IPR000560">
    <property type="entry name" value="His_Pase_clade-2"/>
</dbReference>
<accession>A0A183MKN6</accession>
<dbReference type="EMBL" id="UZAI01017182">
    <property type="protein sequence ID" value="VDP21491.1"/>
    <property type="molecule type" value="Genomic_DNA"/>
</dbReference>
<evidence type="ECO:0000313" key="8">
    <source>
        <dbReference type="EMBL" id="VDP21491.1"/>
    </source>
</evidence>
<dbReference type="PANTHER" id="PTHR11567:SF211">
    <property type="entry name" value="PROSTATIC ACID PHOSPHATASE"/>
    <property type="match status" value="1"/>
</dbReference>
<keyword evidence="4" id="KW-0732">Signal</keyword>
<organism evidence="8 9">
    <name type="scientific">Schistosoma margrebowiei</name>
    <dbReference type="NCBI Taxonomy" id="48269"/>
    <lineage>
        <taxon>Eukaryota</taxon>
        <taxon>Metazoa</taxon>
        <taxon>Spiralia</taxon>
        <taxon>Lophotrochozoa</taxon>
        <taxon>Platyhelminthes</taxon>
        <taxon>Trematoda</taxon>
        <taxon>Digenea</taxon>
        <taxon>Strigeidida</taxon>
        <taxon>Schistosomatoidea</taxon>
        <taxon>Schistosomatidae</taxon>
        <taxon>Schistosoma</taxon>
    </lineage>
</organism>
<dbReference type="InterPro" id="IPR029033">
    <property type="entry name" value="His_PPase_superfam"/>
</dbReference>
<evidence type="ECO:0000256" key="3">
    <source>
        <dbReference type="ARBA" id="ARBA00012646"/>
    </source>
</evidence>
<evidence type="ECO:0000256" key="1">
    <source>
        <dbReference type="ARBA" id="ARBA00000032"/>
    </source>
</evidence>
<dbReference type="InterPro" id="IPR050645">
    <property type="entry name" value="Histidine_acid_phosphatase"/>
</dbReference>
<keyword evidence="7" id="KW-0325">Glycoprotein</keyword>
<protein>
    <recommendedName>
        <fullName evidence="3">acid phosphatase</fullName>
        <ecNumber evidence="3">3.1.3.2</ecNumber>
    </recommendedName>
</protein>
<dbReference type="InterPro" id="IPR033379">
    <property type="entry name" value="Acid_Pase_AS"/>
</dbReference>
<dbReference type="Proteomes" id="UP000277204">
    <property type="component" value="Unassembled WGS sequence"/>
</dbReference>
<comment type="similarity">
    <text evidence="2">Belongs to the histidine acid phosphatase family.</text>
</comment>
<dbReference type="PROSITE" id="PS00616">
    <property type="entry name" value="HIS_ACID_PHOSPHAT_1"/>
    <property type="match status" value="1"/>
</dbReference>
<dbReference type="Gene3D" id="3.40.50.1240">
    <property type="entry name" value="Phosphoglycerate mutase-like"/>
    <property type="match status" value="2"/>
</dbReference>
<evidence type="ECO:0000313" key="9">
    <source>
        <dbReference type="Proteomes" id="UP000277204"/>
    </source>
</evidence>
<dbReference type="Pfam" id="PF00328">
    <property type="entry name" value="His_Phos_2"/>
    <property type="match status" value="1"/>
</dbReference>
<evidence type="ECO:0000256" key="4">
    <source>
        <dbReference type="ARBA" id="ARBA00022729"/>
    </source>
</evidence>
<dbReference type="AlphaFoldDB" id="A0A183MKN6"/>
<evidence type="ECO:0000256" key="2">
    <source>
        <dbReference type="ARBA" id="ARBA00005375"/>
    </source>
</evidence>
<gene>
    <name evidence="8" type="ORF">SMRZ_LOCUS16611</name>
</gene>
<reference evidence="8 9" key="1">
    <citation type="submission" date="2018-11" db="EMBL/GenBank/DDBJ databases">
        <authorList>
            <consortium name="Pathogen Informatics"/>
        </authorList>
    </citation>
    <scope>NUCLEOTIDE SEQUENCE [LARGE SCALE GENOMIC DNA]</scope>
    <source>
        <strain evidence="8 9">Zambia</strain>
    </source>
</reference>
<dbReference type="SUPFAM" id="SSF53254">
    <property type="entry name" value="Phosphoglycerate mutase-like"/>
    <property type="match status" value="1"/>
</dbReference>
<evidence type="ECO:0000256" key="6">
    <source>
        <dbReference type="ARBA" id="ARBA00023157"/>
    </source>
</evidence>
<evidence type="ECO:0000256" key="5">
    <source>
        <dbReference type="ARBA" id="ARBA00022801"/>
    </source>
</evidence>
<evidence type="ECO:0000256" key="7">
    <source>
        <dbReference type="ARBA" id="ARBA00023180"/>
    </source>
</evidence>
<dbReference type="CDD" id="cd07061">
    <property type="entry name" value="HP_HAP_like"/>
    <property type="match status" value="1"/>
</dbReference>
<keyword evidence="6" id="KW-1015">Disulfide bond</keyword>
<keyword evidence="5" id="KW-0378">Hydrolase</keyword>
<dbReference type="GO" id="GO:0003993">
    <property type="term" value="F:acid phosphatase activity"/>
    <property type="evidence" value="ECO:0007669"/>
    <property type="project" value="UniProtKB-EC"/>
</dbReference>
<keyword evidence="9" id="KW-1185">Reference proteome</keyword>
<sequence length="613" mass="70663">MILGFSSVGSHISSVLNINSALVSLAILTALINPCSVADVRKNIPTTNDLLMVFILCRHGDRSPVHTFPTDPYRKLWKMGYGQLTAYGAEQHQELGRIIRKMYSGFLPEDETLFRSSGTERTLMSANNFIRGFYHLEKKSTNNIPPVFSRLVHEDHLLKMSSKCPKFKRLFHHLMNSSVVSQKANTLRNFFDLLEHTTGYTFPIDRSSSDNFYTAWRICDPVTIWVDHSLPSLPRWVTSDVYKQCSNLLDYKHFIRFSKPQLTRLRGGPLAGHIMDLFRERINQELKNSDHDMDSPEQLRRRFVAYFAHDSTLAALMSHLGVYNGLVIFTLDTKKFKIVLSNKFQAFHDLLNGEGTTVESNWKGIKEAITSTCHEVLGHKKHHHKEWITVDTLDKIQERRNKKAAINTSRTRAEKAKAQAEYTEVNKQVKRSIRIDKRKYVEDLGTTAEKAAREGNMRQLIKPPLASCLIVELHRSLSSSNNFYLRFYYLNETKLPLKTDKIVNLWPTKCETHNHIDGKQLDYSCPFHKLELSLQGTYATDIGAECYDNDAINNVKTTYSKPSGIKMFESYCYHPQLLTFIFIQTAIVCYFVARFLPIPIAYLINNFRYSRHV</sequence>
<proteinExistence type="inferred from homology"/>
<dbReference type="EC" id="3.1.3.2" evidence="3"/>
<dbReference type="PANTHER" id="PTHR11567">
    <property type="entry name" value="ACID PHOSPHATASE-RELATED"/>
    <property type="match status" value="1"/>
</dbReference>
<name>A0A183MKN6_9TREM</name>